<feature type="compositionally biased region" description="Polar residues" evidence="1">
    <location>
        <begin position="36"/>
        <end position="46"/>
    </location>
</feature>
<feature type="region of interest" description="Disordered" evidence="1">
    <location>
        <begin position="149"/>
        <end position="209"/>
    </location>
</feature>
<feature type="region of interest" description="Disordered" evidence="1">
    <location>
        <begin position="36"/>
        <end position="121"/>
    </location>
</feature>
<name>A0A9Q0MX09_9DIPT</name>
<comment type="caution">
    <text evidence="2">The sequence shown here is derived from an EMBL/GenBank/DDBJ whole genome shotgun (WGS) entry which is preliminary data.</text>
</comment>
<gene>
    <name evidence="2" type="ORF">Bhyg_12159</name>
</gene>
<dbReference type="EMBL" id="WJQU01000003">
    <property type="protein sequence ID" value="KAJ6639415.1"/>
    <property type="molecule type" value="Genomic_DNA"/>
</dbReference>
<evidence type="ECO:0000256" key="1">
    <source>
        <dbReference type="SAM" id="MobiDB-lite"/>
    </source>
</evidence>
<dbReference type="Proteomes" id="UP001151699">
    <property type="component" value="Chromosome X"/>
</dbReference>
<keyword evidence="3" id="KW-1185">Reference proteome</keyword>
<organism evidence="2 3">
    <name type="scientific">Pseudolycoriella hygida</name>
    <dbReference type="NCBI Taxonomy" id="35572"/>
    <lineage>
        <taxon>Eukaryota</taxon>
        <taxon>Metazoa</taxon>
        <taxon>Ecdysozoa</taxon>
        <taxon>Arthropoda</taxon>
        <taxon>Hexapoda</taxon>
        <taxon>Insecta</taxon>
        <taxon>Pterygota</taxon>
        <taxon>Neoptera</taxon>
        <taxon>Endopterygota</taxon>
        <taxon>Diptera</taxon>
        <taxon>Nematocera</taxon>
        <taxon>Sciaroidea</taxon>
        <taxon>Sciaridae</taxon>
        <taxon>Pseudolycoriella</taxon>
    </lineage>
</organism>
<evidence type="ECO:0000313" key="2">
    <source>
        <dbReference type="EMBL" id="KAJ6639415.1"/>
    </source>
</evidence>
<dbReference type="AlphaFoldDB" id="A0A9Q0MX09"/>
<sequence length="209" mass="22353">YTKMDGVETTSNKMDDKDDDVLSLCESADSNTVITIGNSNSVTDKPNSGKKRKNICGVEKARRRKQKLALTKSQMEPGTLAAPSQKKRGRSPDASSKVTPPSKKAMDTTPKIPAKQRDRTFKDAVEESLTHCIVGGRRLLRLNSATNVNQAQGGADGASKTGAPALSGDSVETPVTRDGRSREANSYGNGIQKSAAECDEVRDEVMGPK</sequence>
<proteinExistence type="predicted"/>
<evidence type="ECO:0000313" key="3">
    <source>
        <dbReference type="Proteomes" id="UP001151699"/>
    </source>
</evidence>
<feature type="non-terminal residue" evidence="2">
    <location>
        <position position="209"/>
    </location>
</feature>
<protein>
    <submittedName>
        <fullName evidence="2">Uncharacterized protein</fullName>
    </submittedName>
</protein>
<reference evidence="2" key="1">
    <citation type="submission" date="2022-07" db="EMBL/GenBank/DDBJ databases">
        <authorList>
            <person name="Trinca V."/>
            <person name="Uliana J.V.C."/>
            <person name="Torres T.T."/>
            <person name="Ward R.J."/>
            <person name="Monesi N."/>
        </authorList>
    </citation>
    <scope>NUCLEOTIDE SEQUENCE</scope>
    <source>
        <strain evidence="2">HSMRA1968</strain>
        <tissue evidence="2">Whole embryos</tissue>
    </source>
</reference>
<accession>A0A9Q0MX09</accession>